<dbReference type="SUPFAM" id="SSF52833">
    <property type="entry name" value="Thioredoxin-like"/>
    <property type="match status" value="1"/>
</dbReference>
<dbReference type="KEGG" id="salg:BS332_17130"/>
<evidence type="ECO:0000313" key="1">
    <source>
        <dbReference type="EMBL" id="SUJ08745.1"/>
    </source>
</evidence>
<gene>
    <name evidence="1" type="ORF">NCTC10738_04104</name>
</gene>
<protein>
    <submittedName>
        <fullName evidence="1">Glutaredoxin-like domain (DUF836)</fullName>
    </submittedName>
</protein>
<organism evidence="1 2">
    <name type="scientific">Shewanella algae</name>
    <dbReference type="NCBI Taxonomy" id="38313"/>
    <lineage>
        <taxon>Bacteria</taxon>
        <taxon>Pseudomonadati</taxon>
        <taxon>Pseudomonadota</taxon>
        <taxon>Gammaproteobacteria</taxon>
        <taxon>Alteromonadales</taxon>
        <taxon>Shewanellaceae</taxon>
        <taxon>Shewanella</taxon>
    </lineage>
</organism>
<dbReference type="Pfam" id="PF05768">
    <property type="entry name" value="Glrx-like"/>
    <property type="match status" value="1"/>
</dbReference>
<reference evidence="1 2" key="1">
    <citation type="submission" date="2018-06" db="EMBL/GenBank/DDBJ databases">
        <authorList>
            <consortium name="Pathogen Informatics"/>
            <person name="Doyle S."/>
        </authorList>
    </citation>
    <scope>NUCLEOTIDE SEQUENCE [LARGE SCALE GENOMIC DNA]</scope>
    <source>
        <strain evidence="1 2">NCTC10738</strain>
    </source>
</reference>
<dbReference type="AlphaFoldDB" id="A0A380BXD4"/>
<accession>A0A380BXD4</accession>
<name>A0A380BXD4_9GAMM</name>
<dbReference type="InterPro" id="IPR036249">
    <property type="entry name" value="Thioredoxin-like_sf"/>
</dbReference>
<proteinExistence type="predicted"/>
<dbReference type="Proteomes" id="UP000254069">
    <property type="component" value="Unassembled WGS sequence"/>
</dbReference>
<sequence length="76" mass="8555">MPETPLILYHTDGCHLCELAMALLDGLNIGYRTQDICEQETLAERYGVLIPVLANSLGEELCWPFDEQQVKRFTGA</sequence>
<keyword evidence="2" id="KW-1185">Reference proteome</keyword>
<evidence type="ECO:0000313" key="2">
    <source>
        <dbReference type="Proteomes" id="UP000254069"/>
    </source>
</evidence>
<dbReference type="InterPro" id="IPR008554">
    <property type="entry name" value="Glutaredoxin-like"/>
</dbReference>
<dbReference type="Gene3D" id="3.40.30.10">
    <property type="entry name" value="Glutaredoxin"/>
    <property type="match status" value="1"/>
</dbReference>
<dbReference type="EMBL" id="UGYO01000002">
    <property type="protein sequence ID" value="SUJ08745.1"/>
    <property type="molecule type" value="Genomic_DNA"/>
</dbReference>
<dbReference type="RefSeq" id="WP_109248849.1">
    <property type="nucleotide sequence ID" value="NZ_AP024609.1"/>
</dbReference>